<reference evidence="3" key="2">
    <citation type="journal article" date="2008" name="Nucleic Acids Res.">
        <title>The rice annotation project database (RAP-DB): 2008 update.</title>
        <authorList>
            <consortium name="The rice annotation project (RAP)"/>
        </authorList>
    </citation>
    <scope>GENOME REANNOTATION</scope>
    <source>
        <strain evidence="3">cv. Nipponbare</strain>
    </source>
</reference>
<feature type="compositionally biased region" description="Basic residues" evidence="1">
    <location>
        <begin position="66"/>
        <end position="98"/>
    </location>
</feature>
<evidence type="ECO:0000256" key="1">
    <source>
        <dbReference type="SAM" id="MobiDB-lite"/>
    </source>
</evidence>
<evidence type="ECO:0000313" key="2">
    <source>
        <dbReference type="EMBL" id="BAC99956.1"/>
    </source>
</evidence>
<feature type="region of interest" description="Disordered" evidence="1">
    <location>
        <begin position="60"/>
        <end position="121"/>
    </location>
</feature>
<name>Q6YS21_ORYSJ</name>
<dbReference type="Proteomes" id="UP000000763">
    <property type="component" value="Chromosome 8"/>
</dbReference>
<accession>Q6YS21</accession>
<protein>
    <submittedName>
        <fullName evidence="2">Uncharacterized protein</fullName>
    </submittedName>
</protein>
<dbReference type="EMBL" id="AP006532">
    <property type="protein sequence ID" value="BAC99956.1"/>
    <property type="molecule type" value="Genomic_DNA"/>
</dbReference>
<sequence length="264" mass="28957">MPPAHRTYLQYSHHLHGDRTPHHSTPTEDAPDLDLGARFSHPPCTTVANRRQGRCRAMEAAGAARSFHRRTPRHRRIREQRHRLHRPRRPHPPCRHRLPPLGAARPKPLPNAASSLDSRSSTTTVAIPTAIALPSANAVPIPTRSSRSGADLPVFAAAFLGDSLGHPSARERGAPPPPSLWPHGFAGGHSSGGEAEEGGEAKHHRPRYGGQRRRRLEIPATTGSPREDHCQDPNNQLVGPMFADMEERETRKGETKTPLQLTAA</sequence>
<feature type="compositionally biased region" description="Basic residues" evidence="1">
    <location>
        <begin position="202"/>
        <end position="215"/>
    </location>
</feature>
<feature type="region of interest" description="Disordered" evidence="1">
    <location>
        <begin position="166"/>
        <end position="264"/>
    </location>
</feature>
<dbReference type="AlphaFoldDB" id="Q6YS21"/>
<organism evidence="2 3">
    <name type="scientific">Oryza sativa subsp. japonica</name>
    <name type="common">Rice</name>
    <dbReference type="NCBI Taxonomy" id="39947"/>
    <lineage>
        <taxon>Eukaryota</taxon>
        <taxon>Viridiplantae</taxon>
        <taxon>Streptophyta</taxon>
        <taxon>Embryophyta</taxon>
        <taxon>Tracheophyta</taxon>
        <taxon>Spermatophyta</taxon>
        <taxon>Magnoliopsida</taxon>
        <taxon>Liliopsida</taxon>
        <taxon>Poales</taxon>
        <taxon>Poaceae</taxon>
        <taxon>BOP clade</taxon>
        <taxon>Oryzoideae</taxon>
        <taxon>Oryzeae</taxon>
        <taxon>Oryzinae</taxon>
        <taxon>Oryza</taxon>
        <taxon>Oryza sativa</taxon>
    </lineage>
</organism>
<evidence type="ECO:0000313" key="3">
    <source>
        <dbReference type="Proteomes" id="UP000000763"/>
    </source>
</evidence>
<reference evidence="3" key="1">
    <citation type="journal article" date="2005" name="Nature">
        <title>The map-based sequence of the rice genome.</title>
        <authorList>
            <consortium name="International rice genome sequencing project (IRGSP)"/>
            <person name="Matsumoto T."/>
            <person name="Wu J."/>
            <person name="Kanamori H."/>
            <person name="Katayose Y."/>
            <person name="Fujisawa M."/>
            <person name="Namiki N."/>
            <person name="Mizuno H."/>
            <person name="Yamamoto K."/>
            <person name="Antonio B.A."/>
            <person name="Baba T."/>
            <person name="Sakata K."/>
            <person name="Nagamura Y."/>
            <person name="Aoki H."/>
            <person name="Arikawa K."/>
            <person name="Arita K."/>
            <person name="Bito T."/>
            <person name="Chiden Y."/>
            <person name="Fujitsuka N."/>
            <person name="Fukunaka R."/>
            <person name="Hamada M."/>
            <person name="Harada C."/>
            <person name="Hayashi A."/>
            <person name="Hijishita S."/>
            <person name="Honda M."/>
            <person name="Hosokawa S."/>
            <person name="Ichikawa Y."/>
            <person name="Idonuma A."/>
            <person name="Iijima M."/>
            <person name="Ikeda M."/>
            <person name="Ikeno M."/>
            <person name="Ito K."/>
            <person name="Ito S."/>
            <person name="Ito T."/>
            <person name="Ito Y."/>
            <person name="Ito Y."/>
            <person name="Iwabuchi A."/>
            <person name="Kamiya K."/>
            <person name="Karasawa W."/>
            <person name="Kurita K."/>
            <person name="Katagiri S."/>
            <person name="Kikuta A."/>
            <person name="Kobayashi H."/>
            <person name="Kobayashi N."/>
            <person name="Machita K."/>
            <person name="Maehara T."/>
            <person name="Masukawa M."/>
            <person name="Mizubayashi T."/>
            <person name="Mukai Y."/>
            <person name="Nagasaki H."/>
            <person name="Nagata Y."/>
            <person name="Naito S."/>
            <person name="Nakashima M."/>
            <person name="Nakama Y."/>
            <person name="Nakamichi Y."/>
            <person name="Nakamura M."/>
            <person name="Meguro A."/>
            <person name="Negishi M."/>
            <person name="Ohta I."/>
            <person name="Ohta T."/>
            <person name="Okamoto M."/>
            <person name="Ono N."/>
            <person name="Saji S."/>
            <person name="Sakaguchi M."/>
            <person name="Sakai K."/>
            <person name="Shibata M."/>
            <person name="Shimokawa T."/>
            <person name="Song J."/>
            <person name="Takazaki Y."/>
            <person name="Terasawa K."/>
            <person name="Tsugane M."/>
            <person name="Tsuji K."/>
            <person name="Ueda S."/>
            <person name="Waki K."/>
            <person name="Yamagata H."/>
            <person name="Yamamoto M."/>
            <person name="Yamamoto S."/>
            <person name="Yamane H."/>
            <person name="Yoshiki S."/>
            <person name="Yoshihara R."/>
            <person name="Yukawa K."/>
            <person name="Zhong H."/>
            <person name="Yano M."/>
            <person name="Yuan Q."/>
            <person name="Ouyang S."/>
            <person name="Liu J."/>
            <person name="Jones K.M."/>
            <person name="Gansberger K."/>
            <person name="Moffat K."/>
            <person name="Hill J."/>
            <person name="Bera J."/>
            <person name="Fadrosh D."/>
            <person name="Jin S."/>
            <person name="Johri S."/>
            <person name="Kim M."/>
            <person name="Overton L."/>
            <person name="Reardon M."/>
            <person name="Tsitrin T."/>
            <person name="Vuong H."/>
            <person name="Weaver B."/>
            <person name="Ciecko A."/>
            <person name="Tallon L."/>
            <person name="Jackson J."/>
            <person name="Pai G."/>
            <person name="Aken S.V."/>
            <person name="Utterback T."/>
            <person name="Reidmuller S."/>
            <person name="Feldblyum T."/>
            <person name="Hsiao J."/>
            <person name="Zismann V."/>
            <person name="Iobst S."/>
            <person name="de Vazeille A.R."/>
            <person name="Buell C.R."/>
            <person name="Ying K."/>
            <person name="Li Y."/>
            <person name="Lu T."/>
            <person name="Huang Y."/>
            <person name="Zhao Q."/>
            <person name="Feng Q."/>
            <person name="Zhang L."/>
            <person name="Zhu J."/>
            <person name="Weng Q."/>
            <person name="Mu J."/>
            <person name="Lu Y."/>
            <person name="Fan D."/>
            <person name="Liu Y."/>
            <person name="Guan J."/>
            <person name="Zhang Y."/>
            <person name="Yu S."/>
            <person name="Liu X."/>
            <person name="Zhang Y."/>
            <person name="Hong G."/>
            <person name="Han B."/>
            <person name="Choisne N."/>
            <person name="Demange N."/>
            <person name="Orjeda G."/>
            <person name="Samain S."/>
            <person name="Cattolico L."/>
            <person name="Pelletier E."/>
            <person name="Couloux A."/>
            <person name="Segurens B."/>
            <person name="Wincker P."/>
            <person name="D'Hont A."/>
            <person name="Scarpelli C."/>
            <person name="Weissenbach J."/>
            <person name="Salanoubat M."/>
            <person name="Quetier F."/>
            <person name="Yu Y."/>
            <person name="Kim H.R."/>
            <person name="Rambo T."/>
            <person name="Currie J."/>
            <person name="Collura K."/>
            <person name="Luo M."/>
            <person name="Yang T."/>
            <person name="Ammiraju J.S.S."/>
            <person name="Engler F."/>
            <person name="Soderlund C."/>
            <person name="Wing R.A."/>
            <person name="Palmer L.E."/>
            <person name="de la Bastide M."/>
            <person name="Spiegel L."/>
            <person name="Nascimento L."/>
            <person name="Zutavern T."/>
            <person name="O'Shaughnessy A."/>
            <person name="Dike S."/>
            <person name="Dedhia N."/>
            <person name="Preston R."/>
            <person name="Balija V."/>
            <person name="McCombie W.R."/>
            <person name="Chow T."/>
            <person name="Chen H."/>
            <person name="Chung M."/>
            <person name="Chen C."/>
            <person name="Shaw J."/>
            <person name="Wu H."/>
            <person name="Hsiao K."/>
            <person name="Chao Y."/>
            <person name="Chu M."/>
            <person name="Cheng C."/>
            <person name="Hour A."/>
            <person name="Lee P."/>
            <person name="Lin S."/>
            <person name="Lin Y."/>
            <person name="Liou J."/>
            <person name="Liu S."/>
            <person name="Hsing Y."/>
            <person name="Raghuvanshi S."/>
            <person name="Mohanty A."/>
            <person name="Bharti A.K."/>
            <person name="Gaur A."/>
            <person name="Gupta V."/>
            <person name="Kumar D."/>
            <person name="Ravi V."/>
            <person name="Vij S."/>
            <person name="Kapur A."/>
            <person name="Khurana P."/>
            <person name="Khurana P."/>
            <person name="Khurana J.P."/>
            <person name="Tyagi A.K."/>
            <person name="Gaikwad K."/>
            <person name="Singh A."/>
            <person name="Dalal V."/>
            <person name="Srivastava S."/>
            <person name="Dixit A."/>
            <person name="Pal A.K."/>
            <person name="Ghazi I.A."/>
            <person name="Yadav M."/>
            <person name="Pandit A."/>
            <person name="Bhargava A."/>
            <person name="Sureshbabu K."/>
            <person name="Batra K."/>
            <person name="Sharma T.R."/>
            <person name="Mohapatra T."/>
            <person name="Singh N.K."/>
            <person name="Messing J."/>
            <person name="Nelson A.B."/>
            <person name="Fuks G."/>
            <person name="Kavchok S."/>
            <person name="Keizer G."/>
            <person name="Linton E."/>
            <person name="Llaca V."/>
            <person name="Song R."/>
            <person name="Tanyolac B."/>
            <person name="Young S."/>
            <person name="Ho-Il K."/>
            <person name="Hahn J.H."/>
            <person name="Sangsakoo G."/>
            <person name="Vanavichit A."/>
            <person name="de Mattos Luiz.A.T."/>
            <person name="Zimmer P.D."/>
            <person name="Malone G."/>
            <person name="Dellagostin O."/>
            <person name="de Oliveira A.C."/>
            <person name="Bevan M."/>
            <person name="Bancroft I."/>
            <person name="Minx P."/>
            <person name="Cordum H."/>
            <person name="Wilson R."/>
            <person name="Cheng Z."/>
            <person name="Jin W."/>
            <person name="Jiang J."/>
            <person name="Leong S.A."/>
            <person name="Iwama H."/>
            <person name="Gojobori T."/>
            <person name="Itoh T."/>
            <person name="Niimura Y."/>
            <person name="Fujii Y."/>
            <person name="Habara T."/>
            <person name="Sakai H."/>
            <person name="Sato Y."/>
            <person name="Wilson G."/>
            <person name="Kumar K."/>
            <person name="McCouch S."/>
            <person name="Juretic N."/>
            <person name="Hoen D."/>
            <person name="Wright S."/>
            <person name="Bruskiewich R."/>
            <person name="Bureau T."/>
            <person name="Miyao A."/>
            <person name="Hirochika H."/>
            <person name="Nishikawa T."/>
            <person name="Kadowaki K."/>
            <person name="Sugiura M."/>
            <person name="Burr B."/>
            <person name="Sasaki T."/>
        </authorList>
    </citation>
    <scope>NUCLEOTIDE SEQUENCE [LARGE SCALE GENOMIC DNA]</scope>
    <source>
        <strain evidence="3">cv. Nipponbare</strain>
    </source>
</reference>
<feature type="compositionally biased region" description="Polar residues" evidence="1">
    <location>
        <begin position="112"/>
        <end position="121"/>
    </location>
</feature>
<proteinExistence type="predicted"/>
<gene>
    <name evidence="2" type="primary">B1446H11.4</name>
</gene>